<dbReference type="SMART" id="SM00700">
    <property type="entry name" value="JHBP"/>
    <property type="match status" value="1"/>
</dbReference>
<dbReference type="InParanoid" id="A0A6P8Y987"/>
<dbReference type="AlphaFoldDB" id="A0A6P8Y987"/>
<keyword evidence="2" id="KW-1185">Reference proteome</keyword>
<dbReference type="PANTHER" id="PTHR11008:SF9">
    <property type="entry name" value="PROTEIN TAKEOUT-LIKE PROTEIN"/>
    <property type="match status" value="1"/>
</dbReference>
<dbReference type="PANTHER" id="PTHR11008">
    <property type="entry name" value="PROTEIN TAKEOUT-LIKE PROTEIN"/>
    <property type="match status" value="1"/>
</dbReference>
<evidence type="ECO:0000313" key="2">
    <source>
        <dbReference type="Proteomes" id="UP000515158"/>
    </source>
</evidence>
<accession>A0A6P8Y987</accession>
<gene>
    <name evidence="3" type="primary">LOC117639038</name>
</gene>
<dbReference type="RefSeq" id="XP_034230287.1">
    <property type="nucleotide sequence ID" value="XM_034374396.1"/>
</dbReference>
<sequence>MRAAWRLVAVVAALAVAAQATDLEDKVAKTIAEFKDMMSTGRPDLNIPVLEPLSIKKIPISINASPFKANLEASAIKVVGASSFQVTELTQVGDSSQMKVAIEVPGIEVTGDYDIHGQVKVGFIKVNLNGKGPLTISAKGIKGSGVAEVVPRGNSLHLNAIKINSWSWDKLTINLANLLDNGVMSKTVNKLINKLVPAFASANNSKLTALLETVAKKYINKYLDGIVSDVAMLDSQVNWIVSEEVQEILDQLAAAVTAPTADEPSDLETAVKELSEVFRIAMKKGRPDLNIAAMDPAVFSELNIHFHKWLLDGQAVATDLQVSGASDFELTKVTALDDTNVAIEFSVPSITAATQYDLDAKVNLGLTKLHSVRSGSVGIVAGGIKGAATAELVVDKDGQLRLDAFEITKWSYDTLTVELENPENAGFIKKNVNKLIGKLVPSLLVKPHTKDLTAWASSRGFSIIGRFLDGVAGRIPLAGLDARATELLLNLQTVMKTGSTDYDLPVLDPFILNELPFSFEGYFVKASVVAKNLQVGGTSAFTITKISQIPDSNKIQVDLEVPEINGNSDFTAKAGLKWPTKTVTDNGSLTALIRGLKVSATARLAENAEGALLLKDLNIDSWTFDQIAVEFANLHDSHVGSVLNAAINDVLPTIVAAQKNVINSWAEVTAKAVLDQYLAGVAKASSSLTVDIKVIPAEARHIIMQLAALAA</sequence>
<dbReference type="Proteomes" id="UP000515158">
    <property type="component" value="Unplaced"/>
</dbReference>
<reference evidence="3" key="1">
    <citation type="submission" date="2025-08" db="UniProtKB">
        <authorList>
            <consortium name="RefSeq"/>
        </authorList>
    </citation>
    <scope>IDENTIFICATION</scope>
    <source>
        <tissue evidence="3">Total insect</tissue>
    </source>
</reference>
<dbReference type="KEGG" id="tpal:117639038"/>
<feature type="chain" id="PRO_5028006648" evidence="1">
    <location>
        <begin position="21"/>
        <end position="711"/>
    </location>
</feature>
<dbReference type="InterPro" id="IPR038606">
    <property type="entry name" value="To_sf"/>
</dbReference>
<keyword evidence="1" id="KW-0732">Signal</keyword>
<feature type="signal peptide" evidence="1">
    <location>
        <begin position="1"/>
        <end position="20"/>
    </location>
</feature>
<evidence type="ECO:0000313" key="3">
    <source>
        <dbReference type="RefSeq" id="XP_034230287.1"/>
    </source>
</evidence>
<protein>
    <submittedName>
        <fullName evidence="3">Uncharacterized protein LOC117639038</fullName>
    </submittedName>
</protein>
<dbReference type="InterPro" id="IPR010562">
    <property type="entry name" value="Haemolymph_juvenile_hormone-bd"/>
</dbReference>
<proteinExistence type="predicted"/>
<dbReference type="Gene3D" id="3.15.10.30">
    <property type="entry name" value="Haemolymph juvenile hormone binding protein"/>
    <property type="match status" value="3"/>
</dbReference>
<dbReference type="Pfam" id="PF06585">
    <property type="entry name" value="JHBP"/>
    <property type="match status" value="3"/>
</dbReference>
<dbReference type="OrthoDB" id="6370791at2759"/>
<dbReference type="GeneID" id="117639038"/>
<organism evidence="3">
    <name type="scientific">Thrips palmi</name>
    <name type="common">Melon thrips</name>
    <dbReference type="NCBI Taxonomy" id="161013"/>
    <lineage>
        <taxon>Eukaryota</taxon>
        <taxon>Metazoa</taxon>
        <taxon>Ecdysozoa</taxon>
        <taxon>Arthropoda</taxon>
        <taxon>Hexapoda</taxon>
        <taxon>Insecta</taxon>
        <taxon>Pterygota</taxon>
        <taxon>Neoptera</taxon>
        <taxon>Paraneoptera</taxon>
        <taxon>Thysanoptera</taxon>
        <taxon>Terebrantia</taxon>
        <taxon>Thripoidea</taxon>
        <taxon>Thripidae</taxon>
        <taxon>Thrips</taxon>
    </lineage>
</organism>
<name>A0A6P8Y987_THRPL</name>
<evidence type="ECO:0000256" key="1">
    <source>
        <dbReference type="SAM" id="SignalP"/>
    </source>
</evidence>